<evidence type="ECO:0000313" key="1">
    <source>
        <dbReference type="EMBL" id="MPN06781.1"/>
    </source>
</evidence>
<sequence length="93" mass="11042">MQGYFSGKRFFLELQQHFMGDRFDFHQSGRRRNHSHAFSFCIEGHTARLFHSADDRHLAFTGHFESDRYSCFGFYIAQIEPVAHFHDLAHSFI</sequence>
<dbReference type="EMBL" id="VSSQ01052719">
    <property type="protein sequence ID" value="MPN06781.1"/>
    <property type="molecule type" value="Genomic_DNA"/>
</dbReference>
<dbReference type="AlphaFoldDB" id="A0A645EXN9"/>
<gene>
    <name evidence="1" type="ORF">SDC9_154038</name>
</gene>
<name>A0A645EXN9_9ZZZZ</name>
<accession>A0A645EXN9</accession>
<reference evidence="1" key="1">
    <citation type="submission" date="2019-08" db="EMBL/GenBank/DDBJ databases">
        <authorList>
            <person name="Kucharzyk K."/>
            <person name="Murdoch R.W."/>
            <person name="Higgins S."/>
            <person name="Loffler F."/>
        </authorList>
    </citation>
    <scope>NUCLEOTIDE SEQUENCE</scope>
</reference>
<organism evidence="1">
    <name type="scientific">bioreactor metagenome</name>
    <dbReference type="NCBI Taxonomy" id="1076179"/>
    <lineage>
        <taxon>unclassified sequences</taxon>
        <taxon>metagenomes</taxon>
        <taxon>ecological metagenomes</taxon>
    </lineage>
</organism>
<comment type="caution">
    <text evidence="1">The sequence shown here is derived from an EMBL/GenBank/DDBJ whole genome shotgun (WGS) entry which is preliminary data.</text>
</comment>
<proteinExistence type="predicted"/>
<protein>
    <submittedName>
        <fullName evidence="1">Uncharacterized protein</fullName>
    </submittedName>
</protein>